<gene>
    <name evidence="8" type="ORF">L3Y34_000788</name>
</gene>
<evidence type="ECO:0000313" key="8">
    <source>
        <dbReference type="EMBL" id="ULT99741.1"/>
    </source>
</evidence>
<dbReference type="FunFam" id="2.70.130.10:FF:000048">
    <property type="match status" value="1"/>
</dbReference>
<organism evidence="8 9">
    <name type="scientific">Caenorhabditis briggsae</name>
    <dbReference type="NCBI Taxonomy" id="6238"/>
    <lineage>
        <taxon>Eukaryota</taxon>
        <taxon>Metazoa</taxon>
        <taxon>Ecdysozoa</taxon>
        <taxon>Nematoda</taxon>
        <taxon>Chromadorea</taxon>
        <taxon>Rhabditida</taxon>
        <taxon>Rhabditina</taxon>
        <taxon>Rhabditomorpha</taxon>
        <taxon>Rhabditoidea</taxon>
        <taxon>Rhabditidae</taxon>
        <taxon>Peloderinae</taxon>
        <taxon>Caenorhabditis</taxon>
    </lineage>
</organism>
<dbReference type="Gene3D" id="2.70.130.10">
    <property type="entry name" value="Mannose-6-phosphate receptor binding domain"/>
    <property type="match status" value="1"/>
</dbReference>
<accession>A0AAE9IPU3</accession>
<dbReference type="PROSITE" id="PS51914">
    <property type="entry name" value="MRH"/>
    <property type="match status" value="1"/>
</dbReference>
<dbReference type="GO" id="GO:0036503">
    <property type="term" value="P:ERAD pathway"/>
    <property type="evidence" value="ECO:0007669"/>
    <property type="project" value="InterPro"/>
</dbReference>
<dbReference type="GO" id="GO:0005783">
    <property type="term" value="C:endoplasmic reticulum"/>
    <property type="evidence" value="ECO:0007669"/>
    <property type="project" value="UniProtKB-SubCell"/>
</dbReference>
<dbReference type="SUPFAM" id="SSF50911">
    <property type="entry name" value="Mannose 6-phosphate receptor domain"/>
    <property type="match status" value="1"/>
</dbReference>
<keyword evidence="2 6" id="KW-0732">Signal</keyword>
<comment type="subcellular location">
    <subcellularLocation>
        <location evidence="1">Endoplasmic reticulum</location>
    </subcellularLocation>
</comment>
<dbReference type="InterPro" id="IPR045149">
    <property type="entry name" value="OS-9-like"/>
</dbReference>
<feature type="signal peptide" evidence="6">
    <location>
        <begin position="1"/>
        <end position="19"/>
    </location>
</feature>
<dbReference type="InterPro" id="IPR009011">
    <property type="entry name" value="Man6P_isomerase_rcpt-bd_dom_sf"/>
</dbReference>
<protein>
    <recommendedName>
        <fullName evidence="7">MRH domain-containing protein</fullName>
    </recommendedName>
</protein>
<feature type="coiled-coil region" evidence="5">
    <location>
        <begin position="800"/>
        <end position="827"/>
    </location>
</feature>
<dbReference type="AlphaFoldDB" id="A0AAE9IPU3"/>
<sequence length="910" mass="104978">MTLVLCILIVLYLPSVSTTAGIFDLAEYRRVSYDASIGEDFLWFAPDLDIRDVTSKNIDELEKRIVENIPDESLPNYVFITSKGGQKFACSLPDVEDLKVRPVDKKKPKPPRSSKNPKIYGDALAASFYIEKCIRLRGNHWWSYILCRGNLVEQVHGERGQEGYAKNILGIFDGNLTMPSYQESTEDRLLYVEESYASGTFCDLDDYREPRSTTVRYECDPQLSTNEALLSSVVEVRPCQYLMTVKVGTLCHYPEFLPTNQANSKSIGCQPYMTRKDVRELLEKQLDEKRKKEEAKRHIADAKIEFNSALERYVAMSKSARKMNNDDDIKKTSAEMDYNAAHFNLLVANLEAEGKTLSKKKLDAMWKLFTSTDISDFMFYSHYDSIKDENRGNLWHYFHDPMWPKDYFPKDITYVAIQNAYIDEVTLNLQSSYEYDYDERGVVEGISKFLKTGKIELETNAVIPAMEVFEEIVDMSVDFAHNRYPWLHAFHLAFLDDREEPGVFENLLNSIINPKKGLEYFTLGRLARGTVSLMFDDIWYDLVDISKNGKKSKVLNVDSSRYKAIYQALNIIPYPKNGRMKKGEHTFKYNISVVEEDTGIDMELEYMRLLTPLYKLLSISWFRRENPDYFHVSPVSEAYLKEVGSEDYIFHKNLARDMAYFAGMLSYITLKRVSEFEAWRYGKKSKLLSAEQLEAYLMTRPLKLLPEAVEAAEFALYYDVGPDVVKAAKQNLWMRKIEKYTTNYWLKDHKLRKQAQSMQSMMKDLLSVKDDSAAFVSLGGKSGSQKKKKKELIDEKMLNKMLSMDSLDDLEDVIENLKERATSATSDDDFSDLNEMEHVFDLLEKAGLSKKTDVQIKLFDADGNEIQSEELDDVARSILVSSDSVNRFKDIEKAYNRKIGKDSGEEEEDD</sequence>
<evidence type="ECO:0000259" key="7">
    <source>
        <dbReference type="PROSITE" id="PS51914"/>
    </source>
</evidence>
<feature type="coiled-coil region" evidence="5">
    <location>
        <begin position="275"/>
        <end position="312"/>
    </location>
</feature>
<evidence type="ECO:0000256" key="6">
    <source>
        <dbReference type="SAM" id="SignalP"/>
    </source>
</evidence>
<keyword evidence="4" id="KW-1015">Disulfide bond</keyword>
<evidence type="ECO:0000256" key="3">
    <source>
        <dbReference type="ARBA" id="ARBA00022824"/>
    </source>
</evidence>
<keyword evidence="3" id="KW-0256">Endoplasmic reticulum</keyword>
<dbReference type="PANTHER" id="PTHR15414:SF5">
    <property type="entry name" value="PROTEIN OS-9"/>
    <property type="match status" value="1"/>
</dbReference>
<reference evidence="8 9" key="1">
    <citation type="submission" date="2022-05" db="EMBL/GenBank/DDBJ databases">
        <title>Chromosome-level reference genomes for two strains of Caenorhabditis briggsae: an improved platform for comparative genomics.</title>
        <authorList>
            <person name="Stevens L."/>
            <person name="Andersen E.C."/>
        </authorList>
    </citation>
    <scope>NUCLEOTIDE SEQUENCE [LARGE SCALE GENOMIC DNA]</scope>
    <source>
        <strain evidence="8">QX1410_ONT</strain>
        <tissue evidence="8">Whole-organism</tissue>
    </source>
</reference>
<dbReference type="InterPro" id="IPR044865">
    <property type="entry name" value="MRH_dom"/>
</dbReference>
<evidence type="ECO:0000256" key="1">
    <source>
        <dbReference type="ARBA" id="ARBA00004240"/>
    </source>
</evidence>
<dbReference type="Proteomes" id="UP000827892">
    <property type="component" value="Chromosome III"/>
</dbReference>
<keyword evidence="5" id="KW-0175">Coiled coil</keyword>
<dbReference type="InterPro" id="IPR012913">
    <property type="entry name" value="OS9-like_dom"/>
</dbReference>
<dbReference type="PANTHER" id="PTHR15414">
    <property type="entry name" value="OS-9-RELATED"/>
    <property type="match status" value="1"/>
</dbReference>
<evidence type="ECO:0000256" key="4">
    <source>
        <dbReference type="ARBA" id="ARBA00023157"/>
    </source>
</evidence>
<evidence type="ECO:0000313" key="9">
    <source>
        <dbReference type="Proteomes" id="UP000827892"/>
    </source>
</evidence>
<name>A0AAE9IPU3_CAEBR</name>
<evidence type="ECO:0000256" key="2">
    <source>
        <dbReference type="ARBA" id="ARBA00022729"/>
    </source>
</evidence>
<evidence type="ECO:0000256" key="5">
    <source>
        <dbReference type="SAM" id="Coils"/>
    </source>
</evidence>
<feature type="chain" id="PRO_5041952129" description="MRH domain-containing protein" evidence="6">
    <location>
        <begin position="20"/>
        <end position="910"/>
    </location>
</feature>
<feature type="domain" description="MRH" evidence="7">
    <location>
        <begin position="124"/>
        <end position="253"/>
    </location>
</feature>
<proteinExistence type="predicted"/>
<dbReference type="Pfam" id="PF07915">
    <property type="entry name" value="PRKCSH"/>
    <property type="match status" value="1"/>
</dbReference>
<dbReference type="GO" id="GO:0030968">
    <property type="term" value="P:endoplasmic reticulum unfolded protein response"/>
    <property type="evidence" value="ECO:0007669"/>
    <property type="project" value="InterPro"/>
</dbReference>
<dbReference type="EMBL" id="CP090893">
    <property type="protein sequence ID" value="ULT99741.1"/>
    <property type="molecule type" value="Genomic_DNA"/>
</dbReference>